<organism evidence="10 11">
    <name type="scientific">Nitrosomonas cryotolerans ATCC 49181</name>
    <dbReference type="NCBI Taxonomy" id="1131553"/>
    <lineage>
        <taxon>Bacteria</taxon>
        <taxon>Pseudomonadati</taxon>
        <taxon>Pseudomonadota</taxon>
        <taxon>Betaproteobacteria</taxon>
        <taxon>Nitrosomonadales</taxon>
        <taxon>Nitrosomonadaceae</taxon>
        <taxon>Nitrosomonas</taxon>
    </lineage>
</organism>
<dbReference type="PANTHER" id="PTHR32063:SF24">
    <property type="entry name" value="CATION EFFLUX SYSTEM (ACRB_ACRD_ACRF FAMILY)"/>
    <property type="match status" value="1"/>
</dbReference>
<name>A0A1N6HC97_9PROT</name>
<comment type="subcellular location">
    <subcellularLocation>
        <location evidence="1">Cell membrane</location>
        <topology evidence="1">Multi-pass membrane protein</topology>
    </subcellularLocation>
</comment>
<dbReference type="GO" id="GO:0005886">
    <property type="term" value="C:plasma membrane"/>
    <property type="evidence" value="ECO:0007669"/>
    <property type="project" value="UniProtKB-SubCell"/>
</dbReference>
<feature type="transmembrane region" description="Helical" evidence="9">
    <location>
        <begin position="440"/>
        <end position="464"/>
    </location>
</feature>
<dbReference type="SUPFAM" id="SSF82866">
    <property type="entry name" value="Multidrug efflux transporter AcrB transmembrane domain"/>
    <property type="match status" value="2"/>
</dbReference>
<protein>
    <submittedName>
        <fullName evidence="10">Cobalt-zinc-cadmium resistance protein CzcA</fullName>
    </submittedName>
</protein>
<feature type="region of interest" description="Disordered" evidence="8">
    <location>
        <begin position="1024"/>
        <end position="1058"/>
    </location>
</feature>
<keyword evidence="3" id="KW-0813">Transport</keyword>
<evidence type="ECO:0000256" key="4">
    <source>
        <dbReference type="ARBA" id="ARBA00022475"/>
    </source>
</evidence>
<dbReference type="Gene3D" id="1.20.1640.10">
    <property type="entry name" value="Multidrug efflux transporter AcrB transmembrane domain"/>
    <property type="match status" value="2"/>
</dbReference>
<dbReference type="eggNOG" id="COG3696">
    <property type="taxonomic scope" value="Bacteria"/>
</dbReference>
<dbReference type="SUPFAM" id="SSF82714">
    <property type="entry name" value="Multidrug efflux transporter AcrB TolC docking domain, DN and DC subdomains"/>
    <property type="match status" value="2"/>
</dbReference>
<dbReference type="Gene3D" id="3.30.70.1440">
    <property type="entry name" value="Multidrug efflux transporter AcrB pore domain"/>
    <property type="match status" value="1"/>
</dbReference>
<dbReference type="InterPro" id="IPR027463">
    <property type="entry name" value="AcrB_DN_DC_subdom"/>
</dbReference>
<dbReference type="NCBIfam" id="TIGR00914">
    <property type="entry name" value="2A0601"/>
    <property type="match status" value="1"/>
</dbReference>
<dbReference type="RefSeq" id="WP_051537585.1">
    <property type="nucleotide sequence ID" value="NZ_FSRO01000001.1"/>
</dbReference>
<dbReference type="GO" id="GO:0008324">
    <property type="term" value="F:monoatomic cation transmembrane transporter activity"/>
    <property type="evidence" value="ECO:0007669"/>
    <property type="project" value="InterPro"/>
</dbReference>
<dbReference type="InterPro" id="IPR004763">
    <property type="entry name" value="CusA-like"/>
</dbReference>
<evidence type="ECO:0000256" key="7">
    <source>
        <dbReference type="ARBA" id="ARBA00023136"/>
    </source>
</evidence>
<feature type="transmembrane region" description="Helical" evidence="9">
    <location>
        <begin position="536"/>
        <end position="558"/>
    </location>
</feature>
<dbReference type="STRING" id="44575.SAMN05216419_101632"/>
<dbReference type="GO" id="GO:0042910">
    <property type="term" value="F:xenobiotic transmembrane transporter activity"/>
    <property type="evidence" value="ECO:0007669"/>
    <property type="project" value="TreeGrafter"/>
</dbReference>
<evidence type="ECO:0000256" key="3">
    <source>
        <dbReference type="ARBA" id="ARBA00022448"/>
    </source>
</evidence>
<sequence length="1058" mass="115445">MLASIVRTTIHHRLITLVLALILISFGLRATQQLSIDAFPDVTNVQVQIATEALGRTPEEIERLVTIPLEISMTGLLGLQEMRSLNKSGLSIITLVFTDDTDVFFARQLVMERLLNAATKMPPGIVPVLGPVSTGLGEVYQYTLDHPDDGERALTVEELTHRRVIQDWVVRPLLRSIPGVAEINSQGGYVKQYQVWANPDRLRHYNLTLQQVERAIANNNANSSGGILPLENEQYLVRGVGLIQTLQDIGNIVLDEQGGVPVFVRDIAEVKIGTEVRYGAVMKGGYTESASGIVLMVRGGNAKEIVGNVKAKVAEINERNMLPDGLQIVPYYDRTELVDSALWTVSKVLIEGIILVVIILFIFLGDVRSSLIVVATLVITPLATFMVMNHQNISANLMSLGGMAIAIGLMVDSTVVVVENVYHRLSNASDESRIRTIIDAVIEVGVPVIFGICIIILVFLPLMTLQGMEGKLFSPLAFTIAIALAISLIISLTLSPVLCSYILKGGADHDTKIITILKSAYLRLLDKALSKEKTTISVAIVLLLSSFALFPFLGTSFIPTLMEGSLTPQINRVASISLNETIEMEFEAHKMIMSVPGVERIVSKIGRGESPADPAGQNESDPIVTLDTSAGRTQMDIDEDIRKKLSVLPGVQIVLSQPIAERVDEMLTGVRSEIAIKIFGDELSVLRELSEDISRILKSVPGSQDIRIERLSGQQSLTIDIDRDAIARHGINVADVNELITTAIGGKDVTNLYEGERRFAIALRFPERFRDNIEDIKNLLLRAPDGAMIPLRAVSRINIIDGPAQISREGAKRRVVVGSNVDGRDLGGFVAEIQERLAEEIQLPPGYYFEWGGQFENMERAMATLSIIVPVTIALIFFLLFILFDSVKLAGLTILVLPFASIGGVFALFITGEYLSVPASVGFIALWGIAVLNGVVLLTYIRKLRNDGVSLSEAVVKGCQQRFRPVLMTATVAMLGLVPFLFATGPGSEVQQPLAIVVIGGLITSTLLTLVVLPTLYRWFDEQPDEHTPDQSKQTTAHLQIQSPVTAEAGTPSSYEKL</sequence>
<dbReference type="InterPro" id="IPR001036">
    <property type="entry name" value="Acrflvin-R"/>
</dbReference>
<gene>
    <name evidence="10" type="ORF">SAMN02743940_1120</name>
</gene>
<feature type="transmembrane region" description="Helical" evidence="9">
    <location>
        <begin position="341"/>
        <end position="364"/>
    </location>
</feature>
<dbReference type="AlphaFoldDB" id="A0A1N6HC97"/>
<evidence type="ECO:0000256" key="8">
    <source>
        <dbReference type="SAM" id="MobiDB-lite"/>
    </source>
</evidence>
<keyword evidence="7 9" id="KW-0472">Membrane</keyword>
<feature type="transmembrane region" description="Helical" evidence="9">
    <location>
        <begin position="889"/>
        <end position="911"/>
    </location>
</feature>
<feature type="compositionally biased region" description="Polar residues" evidence="8">
    <location>
        <begin position="1031"/>
        <end position="1058"/>
    </location>
</feature>
<feature type="transmembrane region" description="Helical" evidence="9">
    <location>
        <begin position="962"/>
        <end position="982"/>
    </location>
</feature>
<feature type="transmembrane region" description="Helical" evidence="9">
    <location>
        <begin position="861"/>
        <end position="882"/>
    </location>
</feature>
<dbReference type="SUPFAM" id="SSF82693">
    <property type="entry name" value="Multidrug efflux transporter AcrB pore domain, PN1, PN2, PC1 and PC2 subdomains"/>
    <property type="match status" value="1"/>
</dbReference>
<evidence type="ECO:0000313" key="11">
    <source>
        <dbReference type="Proteomes" id="UP000185062"/>
    </source>
</evidence>
<keyword evidence="6 9" id="KW-1133">Transmembrane helix</keyword>
<dbReference type="EMBL" id="FSRO01000001">
    <property type="protein sequence ID" value="SIO17402.1"/>
    <property type="molecule type" value="Genomic_DNA"/>
</dbReference>
<dbReference type="Pfam" id="PF00873">
    <property type="entry name" value="ACR_tran"/>
    <property type="match status" value="1"/>
</dbReference>
<feature type="transmembrane region" description="Helical" evidence="9">
    <location>
        <begin position="476"/>
        <end position="503"/>
    </location>
</feature>
<keyword evidence="5 9" id="KW-0812">Transmembrane</keyword>
<proteinExistence type="inferred from homology"/>
<evidence type="ECO:0000256" key="1">
    <source>
        <dbReference type="ARBA" id="ARBA00004651"/>
    </source>
</evidence>
<feature type="transmembrane region" description="Helical" evidence="9">
    <location>
        <begin position="400"/>
        <end position="419"/>
    </location>
</feature>
<dbReference type="PRINTS" id="PR00702">
    <property type="entry name" value="ACRIFLAVINRP"/>
</dbReference>
<feature type="transmembrane region" description="Helical" evidence="9">
    <location>
        <begin position="917"/>
        <end position="941"/>
    </location>
</feature>
<dbReference type="Proteomes" id="UP000185062">
    <property type="component" value="Unassembled WGS sequence"/>
</dbReference>
<dbReference type="PANTHER" id="PTHR32063">
    <property type="match status" value="1"/>
</dbReference>
<keyword evidence="11" id="KW-1185">Reference proteome</keyword>
<dbReference type="Gene3D" id="3.30.2090.10">
    <property type="entry name" value="Multidrug efflux transporter AcrB TolC docking domain, DN and DC subdomains"/>
    <property type="match status" value="2"/>
</dbReference>
<evidence type="ECO:0000256" key="9">
    <source>
        <dbReference type="SAM" id="Phobius"/>
    </source>
</evidence>
<dbReference type="Gene3D" id="3.30.70.1430">
    <property type="entry name" value="Multidrug efflux transporter AcrB pore domain"/>
    <property type="match status" value="2"/>
</dbReference>
<feature type="transmembrane region" description="Helical" evidence="9">
    <location>
        <begin position="994"/>
        <end position="1017"/>
    </location>
</feature>
<keyword evidence="4" id="KW-1003">Cell membrane</keyword>
<dbReference type="Gene3D" id="3.30.70.1320">
    <property type="entry name" value="Multidrug efflux transporter AcrB pore domain like"/>
    <property type="match status" value="1"/>
</dbReference>
<accession>A0A1N6HC97</accession>
<comment type="similarity">
    <text evidence="2">Belongs to the resistance-nodulation-cell division (RND) (TC 2.A.6) family.</text>
</comment>
<evidence type="ECO:0000256" key="5">
    <source>
        <dbReference type="ARBA" id="ARBA00022692"/>
    </source>
</evidence>
<evidence type="ECO:0000313" key="10">
    <source>
        <dbReference type="EMBL" id="SIO17402.1"/>
    </source>
</evidence>
<evidence type="ECO:0000256" key="6">
    <source>
        <dbReference type="ARBA" id="ARBA00022989"/>
    </source>
</evidence>
<reference evidence="10 11" key="1">
    <citation type="submission" date="2016-12" db="EMBL/GenBank/DDBJ databases">
        <authorList>
            <person name="Song W.-J."/>
            <person name="Kurnit D.M."/>
        </authorList>
    </citation>
    <scope>NUCLEOTIDE SEQUENCE [LARGE SCALE GENOMIC DNA]</scope>
    <source>
        <strain evidence="10 11">ATCC 49181</strain>
    </source>
</reference>
<feature type="transmembrane region" description="Helical" evidence="9">
    <location>
        <begin position="371"/>
        <end position="388"/>
    </location>
</feature>
<evidence type="ECO:0000256" key="2">
    <source>
        <dbReference type="ARBA" id="ARBA00010942"/>
    </source>
</evidence>